<organism evidence="2 3">
    <name type="scientific">Cannabis sativa</name>
    <name type="common">Hemp</name>
    <name type="synonym">Marijuana</name>
    <dbReference type="NCBI Taxonomy" id="3483"/>
    <lineage>
        <taxon>Eukaryota</taxon>
        <taxon>Viridiplantae</taxon>
        <taxon>Streptophyta</taxon>
        <taxon>Embryophyta</taxon>
        <taxon>Tracheophyta</taxon>
        <taxon>Spermatophyta</taxon>
        <taxon>Magnoliopsida</taxon>
        <taxon>eudicotyledons</taxon>
        <taxon>Gunneridae</taxon>
        <taxon>Pentapetalae</taxon>
        <taxon>rosids</taxon>
        <taxon>fabids</taxon>
        <taxon>Rosales</taxon>
        <taxon>Cannabaceae</taxon>
        <taxon>Cannabis</taxon>
    </lineage>
</organism>
<dbReference type="Gramene" id="evm.model.ctgX43.5">
    <property type="protein sequence ID" value="cds.evm.model.ctgX43.5"/>
    <property type="gene ID" value="evm.TU.ctgX43.5"/>
</dbReference>
<dbReference type="SUPFAM" id="SSF56219">
    <property type="entry name" value="DNase I-like"/>
    <property type="match status" value="1"/>
</dbReference>
<dbReference type="GO" id="GO:0003824">
    <property type="term" value="F:catalytic activity"/>
    <property type="evidence" value="ECO:0007669"/>
    <property type="project" value="InterPro"/>
</dbReference>
<name>A0A803QSE9_CANSA</name>
<protein>
    <recommendedName>
        <fullName evidence="1">Endonuclease/exonuclease/phosphatase domain-containing protein</fullName>
    </recommendedName>
</protein>
<dbReference type="PANTHER" id="PTHR35218">
    <property type="entry name" value="RNASE H DOMAIN-CONTAINING PROTEIN"/>
    <property type="match status" value="1"/>
</dbReference>
<reference evidence="2" key="1">
    <citation type="submission" date="2021-03" db="UniProtKB">
        <authorList>
            <consortium name="EnsemblPlants"/>
        </authorList>
    </citation>
    <scope>IDENTIFICATION</scope>
</reference>
<feature type="domain" description="Endonuclease/exonuclease/phosphatase" evidence="1">
    <location>
        <begin position="5"/>
        <end position="172"/>
    </location>
</feature>
<proteinExistence type="predicted"/>
<dbReference type="OMA" id="LECPRIE"/>
<dbReference type="InterPro" id="IPR036691">
    <property type="entry name" value="Endo/exonu/phosph_ase_sf"/>
</dbReference>
<dbReference type="AlphaFoldDB" id="A0A803QSE9"/>
<keyword evidence="3" id="KW-1185">Reference proteome</keyword>
<accession>A0A803QSE9</accession>
<dbReference type="EnsemblPlants" id="evm.model.ctgX43.5">
    <property type="protein sequence ID" value="cds.evm.model.ctgX43.5"/>
    <property type="gene ID" value="evm.TU.ctgX43.5"/>
</dbReference>
<dbReference type="Pfam" id="PF03372">
    <property type="entry name" value="Exo_endo_phos"/>
    <property type="match status" value="1"/>
</dbReference>
<dbReference type="Proteomes" id="UP000596661">
    <property type="component" value="Unassembled WGS sequence"/>
</dbReference>
<dbReference type="InterPro" id="IPR005135">
    <property type="entry name" value="Endo/exonuclease/phosphatase"/>
</dbReference>
<evidence type="ECO:0000313" key="2">
    <source>
        <dbReference type="EnsemblPlants" id="cds.evm.model.ctgX43.5"/>
    </source>
</evidence>
<evidence type="ECO:0000313" key="3">
    <source>
        <dbReference type="Proteomes" id="UP000596661"/>
    </source>
</evidence>
<sequence length="190" mass="21691">MSIISCNCHGLGNPWAFQFIKDLVVQKRPNFLFLCETLSKKDVVERLWVAIGFDGAFVVGVQGKSGGVALLWRCSEEVHLLEYGLNYIDVSIEVIDHGKWRLTGLYGEPNRSLRRRTWELLRNLKEKSSLSWCIIGDFNNVTSQQDKNGGNPYPNWLVNGFIEVLEDCGLYDLELNGYPFTWERGRGTVD</sequence>
<dbReference type="PANTHER" id="PTHR35218:SF9">
    <property type="entry name" value="ENDONUCLEASE_EXONUCLEASE_PHOSPHATASE DOMAIN-CONTAINING PROTEIN"/>
    <property type="match status" value="1"/>
</dbReference>
<dbReference type="Gene3D" id="3.60.10.10">
    <property type="entry name" value="Endonuclease/exonuclease/phosphatase"/>
    <property type="match status" value="1"/>
</dbReference>
<evidence type="ECO:0000259" key="1">
    <source>
        <dbReference type="Pfam" id="PF03372"/>
    </source>
</evidence>